<reference evidence="1 2" key="1">
    <citation type="submission" date="2017-12" db="EMBL/GenBank/DDBJ databases">
        <title>Gene loss provides genomic basis for host adaptation in cereal stripe rust fungi.</title>
        <authorList>
            <person name="Xia C."/>
        </authorList>
    </citation>
    <scope>NUCLEOTIDE SEQUENCE [LARGE SCALE GENOMIC DNA]</scope>
    <source>
        <strain evidence="1 2">93TX-2</strain>
    </source>
</reference>
<protein>
    <submittedName>
        <fullName evidence="1">Uncharacterized protein</fullName>
    </submittedName>
</protein>
<keyword evidence="2" id="KW-1185">Reference proteome</keyword>
<dbReference type="AlphaFoldDB" id="A0A2S4VHM6"/>
<gene>
    <name evidence="1" type="ORF">PSHT_09303</name>
</gene>
<comment type="caution">
    <text evidence="1">The sequence shown here is derived from an EMBL/GenBank/DDBJ whole genome shotgun (WGS) entry which is preliminary data.</text>
</comment>
<reference evidence="2" key="3">
    <citation type="journal article" date="2018" name="Mol. Plant Microbe Interact.">
        <title>Genome sequence resources for the wheat stripe rust pathogen (Puccinia striiformis f. sp. tritici) and the barley stripe rust pathogen (Puccinia striiformis f. sp. hordei).</title>
        <authorList>
            <person name="Xia C."/>
            <person name="Wang M."/>
            <person name="Yin C."/>
            <person name="Cornejo O.E."/>
            <person name="Hulbert S.H."/>
            <person name="Chen X."/>
        </authorList>
    </citation>
    <scope>NUCLEOTIDE SEQUENCE [LARGE SCALE GENOMIC DNA]</scope>
    <source>
        <strain evidence="2">93TX-2</strain>
    </source>
</reference>
<reference evidence="2" key="2">
    <citation type="journal article" date="2018" name="BMC Genomics">
        <title>Genomic insights into host adaptation between the wheat stripe rust pathogen (Puccinia striiformis f. sp. tritici) and the barley stripe rust pathogen (Puccinia striiformis f. sp. hordei).</title>
        <authorList>
            <person name="Xia C."/>
            <person name="Wang M."/>
            <person name="Yin C."/>
            <person name="Cornejo O.E."/>
            <person name="Hulbert S.H."/>
            <person name="Chen X."/>
        </authorList>
    </citation>
    <scope>NUCLEOTIDE SEQUENCE [LARGE SCALE GENOMIC DNA]</scope>
    <source>
        <strain evidence="2">93TX-2</strain>
    </source>
</reference>
<sequence>MKEGLVRVCIRYDGLKLVNAADHLESALVSGLEVLKKGKRVLPKSKRDGQPHIYFSNRLCGFHRAAIYAREMVWTCMGASVEEALKAVVRTKEEIEALEPGGLCDPTPPSGGGVDSHNLIYLQFCPCTNMRRVCDPTPPSKGGVGSHNLAFGLHAHPYDATKAGVWRFTHPWKGKDATRNPEYPALLVQVPMSISFDAVGV</sequence>
<dbReference type="VEuPathDB" id="FungiDB:PSTT_01191"/>
<organism evidence="1 2">
    <name type="scientific">Puccinia striiformis</name>
    <dbReference type="NCBI Taxonomy" id="27350"/>
    <lineage>
        <taxon>Eukaryota</taxon>
        <taxon>Fungi</taxon>
        <taxon>Dikarya</taxon>
        <taxon>Basidiomycota</taxon>
        <taxon>Pucciniomycotina</taxon>
        <taxon>Pucciniomycetes</taxon>
        <taxon>Pucciniales</taxon>
        <taxon>Pucciniaceae</taxon>
        <taxon>Puccinia</taxon>
    </lineage>
</organism>
<dbReference type="VEuPathDB" id="FungiDB:PSHT_09303"/>
<evidence type="ECO:0000313" key="1">
    <source>
        <dbReference type="EMBL" id="POW09056.1"/>
    </source>
</evidence>
<name>A0A2S4VHM6_9BASI</name>
<dbReference type="Proteomes" id="UP000238274">
    <property type="component" value="Unassembled WGS sequence"/>
</dbReference>
<accession>A0A2S4VHM6</accession>
<evidence type="ECO:0000313" key="2">
    <source>
        <dbReference type="Proteomes" id="UP000238274"/>
    </source>
</evidence>
<dbReference type="EMBL" id="PKSM01000131">
    <property type="protein sequence ID" value="POW09056.1"/>
    <property type="molecule type" value="Genomic_DNA"/>
</dbReference>
<proteinExistence type="predicted"/>